<keyword evidence="2" id="KW-0804">Transcription</keyword>
<dbReference type="Gene3D" id="1.10.30.10">
    <property type="entry name" value="High mobility group box domain"/>
    <property type="match status" value="1"/>
</dbReference>
<dbReference type="InterPro" id="IPR009071">
    <property type="entry name" value="HMG_box_dom"/>
</dbReference>
<evidence type="ECO:0000259" key="5">
    <source>
        <dbReference type="PROSITE" id="PS50118"/>
    </source>
</evidence>
<dbReference type="Pfam" id="PF00505">
    <property type="entry name" value="HMG_box"/>
    <property type="match status" value="1"/>
</dbReference>
<dbReference type="GO" id="GO:0030154">
    <property type="term" value="P:cell differentiation"/>
    <property type="evidence" value="ECO:0007669"/>
    <property type="project" value="TreeGrafter"/>
</dbReference>
<dbReference type="GO" id="GO:0001228">
    <property type="term" value="F:DNA-binding transcription activator activity, RNA polymerase II-specific"/>
    <property type="evidence" value="ECO:0007669"/>
    <property type="project" value="TreeGrafter"/>
</dbReference>
<dbReference type="InParanoid" id="A0A409VJE8"/>
<dbReference type="GO" id="GO:0000978">
    <property type="term" value="F:RNA polymerase II cis-regulatory region sequence-specific DNA binding"/>
    <property type="evidence" value="ECO:0007669"/>
    <property type="project" value="TreeGrafter"/>
</dbReference>
<gene>
    <name evidence="6" type="ORF">CVT26_011278</name>
</gene>
<keyword evidence="3" id="KW-0539">Nucleus</keyword>
<comment type="caution">
    <text evidence="6">The sequence shown here is derived from an EMBL/GenBank/DDBJ whole genome shotgun (WGS) entry which is preliminary data.</text>
</comment>
<feature type="region of interest" description="Disordered" evidence="4">
    <location>
        <begin position="171"/>
        <end position="191"/>
    </location>
</feature>
<feature type="domain" description="HMG box" evidence="5">
    <location>
        <begin position="18"/>
        <end position="89"/>
    </location>
</feature>
<dbReference type="InterPro" id="IPR036910">
    <property type="entry name" value="HMG_box_dom_sf"/>
</dbReference>
<dbReference type="SUPFAM" id="SSF47095">
    <property type="entry name" value="HMG-box"/>
    <property type="match status" value="1"/>
</dbReference>
<evidence type="ECO:0000256" key="3">
    <source>
        <dbReference type="PROSITE-ProRule" id="PRU00267"/>
    </source>
</evidence>
<feature type="compositionally biased region" description="Basic residues" evidence="4">
    <location>
        <begin position="84"/>
        <end position="97"/>
    </location>
</feature>
<feature type="region of interest" description="Disordered" evidence="4">
    <location>
        <begin position="272"/>
        <end position="296"/>
    </location>
</feature>
<feature type="compositionally biased region" description="Polar residues" evidence="4">
    <location>
        <begin position="281"/>
        <end position="296"/>
    </location>
</feature>
<dbReference type="EMBL" id="NHYE01005631">
    <property type="protein sequence ID" value="PPQ66409.1"/>
    <property type="molecule type" value="Genomic_DNA"/>
</dbReference>
<dbReference type="Proteomes" id="UP000284706">
    <property type="component" value="Unassembled WGS sequence"/>
</dbReference>
<dbReference type="CDD" id="cd01389">
    <property type="entry name" value="HMG-box_ROX1-like"/>
    <property type="match status" value="1"/>
</dbReference>
<proteinExistence type="predicted"/>
<feature type="compositionally biased region" description="Polar residues" evidence="4">
    <location>
        <begin position="235"/>
        <end position="254"/>
    </location>
</feature>
<evidence type="ECO:0000256" key="2">
    <source>
        <dbReference type="ARBA" id="ARBA00023163"/>
    </source>
</evidence>
<protein>
    <recommendedName>
        <fullName evidence="5">HMG box domain-containing protein</fullName>
    </recommendedName>
</protein>
<dbReference type="OrthoDB" id="6247875at2759"/>
<sequence length="336" mass="36880">MAPTRNTSHPPEKDPDHIPRPPNCFILYRAQKLQQLRREASKVPGSSRRDTRKLISKMWQEEPEEVVEYWKQVAEQRAAEHQKAHPNYKYRPKRRQRPSAAPQTFEVPPEIVLQQPDIPLLPVPALVPSSVPAVETEGAPSPPDPATESHSGEGQTFTIISPSFIRPSPNFSFLSLDDPSELGSMPPTPALSPMPQISLPVVPSIPAPMSMNPYPTLPAGPTMMGPSESLESRHSTTSQSPFTQSHYYGQGANSQDRLPTFASAQREPDFELATPPLVPSQGVTSWPSDPNLTATRSSLLNPATSALGHAATDSRLLNMVSNLILLPENALSNLYF</sequence>
<evidence type="ECO:0000256" key="4">
    <source>
        <dbReference type="SAM" id="MobiDB-lite"/>
    </source>
</evidence>
<feature type="DNA-binding region" description="HMG box" evidence="3">
    <location>
        <begin position="18"/>
        <end position="89"/>
    </location>
</feature>
<feature type="compositionally biased region" description="Basic and acidic residues" evidence="4">
    <location>
        <begin position="10"/>
        <end position="19"/>
    </location>
</feature>
<evidence type="ECO:0000256" key="1">
    <source>
        <dbReference type="ARBA" id="ARBA00023125"/>
    </source>
</evidence>
<name>A0A409VJE8_9AGAR</name>
<organism evidence="6 7">
    <name type="scientific">Gymnopilus dilepis</name>
    <dbReference type="NCBI Taxonomy" id="231916"/>
    <lineage>
        <taxon>Eukaryota</taxon>
        <taxon>Fungi</taxon>
        <taxon>Dikarya</taxon>
        <taxon>Basidiomycota</taxon>
        <taxon>Agaricomycotina</taxon>
        <taxon>Agaricomycetes</taxon>
        <taxon>Agaricomycetidae</taxon>
        <taxon>Agaricales</taxon>
        <taxon>Agaricineae</taxon>
        <taxon>Hymenogastraceae</taxon>
        <taxon>Gymnopilus</taxon>
    </lineage>
</organism>
<dbReference type="GO" id="GO:0005634">
    <property type="term" value="C:nucleus"/>
    <property type="evidence" value="ECO:0007669"/>
    <property type="project" value="UniProtKB-UniRule"/>
</dbReference>
<accession>A0A409VJE8</accession>
<dbReference type="PANTHER" id="PTHR10270:SF161">
    <property type="entry name" value="SEX-DETERMINING REGION Y PROTEIN"/>
    <property type="match status" value="1"/>
</dbReference>
<feature type="region of interest" description="Disordered" evidence="4">
    <location>
        <begin position="219"/>
        <end position="254"/>
    </location>
</feature>
<feature type="region of interest" description="Disordered" evidence="4">
    <location>
        <begin position="133"/>
        <end position="154"/>
    </location>
</feature>
<feature type="region of interest" description="Disordered" evidence="4">
    <location>
        <begin position="77"/>
        <end position="104"/>
    </location>
</feature>
<feature type="region of interest" description="Disordered" evidence="4">
    <location>
        <begin position="1"/>
        <end position="23"/>
    </location>
</feature>
<reference evidence="6 7" key="1">
    <citation type="journal article" date="2018" name="Evol. Lett.">
        <title>Horizontal gene cluster transfer increased hallucinogenic mushroom diversity.</title>
        <authorList>
            <person name="Reynolds H.T."/>
            <person name="Vijayakumar V."/>
            <person name="Gluck-Thaler E."/>
            <person name="Korotkin H.B."/>
            <person name="Matheny P.B."/>
            <person name="Slot J.C."/>
        </authorList>
    </citation>
    <scope>NUCLEOTIDE SEQUENCE [LARGE SCALE GENOMIC DNA]</scope>
    <source>
        <strain evidence="6 7">SRW20</strain>
    </source>
</reference>
<dbReference type="AlphaFoldDB" id="A0A409VJE8"/>
<dbReference type="SMART" id="SM00398">
    <property type="entry name" value="HMG"/>
    <property type="match status" value="1"/>
</dbReference>
<dbReference type="PROSITE" id="PS50118">
    <property type="entry name" value="HMG_BOX_2"/>
    <property type="match status" value="1"/>
</dbReference>
<keyword evidence="7" id="KW-1185">Reference proteome</keyword>
<keyword evidence="1 3" id="KW-0238">DNA-binding</keyword>
<evidence type="ECO:0000313" key="7">
    <source>
        <dbReference type="Proteomes" id="UP000284706"/>
    </source>
</evidence>
<dbReference type="STRING" id="231916.A0A409VJE8"/>
<dbReference type="PANTHER" id="PTHR10270">
    <property type="entry name" value="SOX TRANSCRIPTION FACTOR"/>
    <property type="match status" value="1"/>
</dbReference>
<dbReference type="InterPro" id="IPR050140">
    <property type="entry name" value="SRY-related_HMG-box_TF-like"/>
</dbReference>
<evidence type="ECO:0000313" key="6">
    <source>
        <dbReference type="EMBL" id="PPQ66409.1"/>
    </source>
</evidence>
<dbReference type="FunCoup" id="A0A409VJE8">
    <property type="interactions" value="159"/>
</dbReference>